<sequence>MEITLFLLSFCLLFISLHLSSPITSKSLQKCYTSFNLIHSHSIHTLDDIFTHLMQLDSMQWEHRVQNHSLCQQVMVECSAGDLTNTQNSYSYGDHGYGIEMLGKVDTLTEREATMELDNHILIKQHTKRALVFLGKEEFFSREMGWSVVATASAVAPSKNELPQSLCSSSSTSSGVVLCFSSIFPSSFRFRRSSFYPSPQLIEKRKANTVLHSTSRSTQLICRAAAEYKFPDPIPEFAEAETEKFRTHLIKRLSKKDIYEDSVEEVVNVCTEIFSTFLHTEYGGPGTLLVLPFIDMAETVHSRGLPGASQAARVAVKWATNHVDKDWNEWTGSD</sequence>
<organism evidence="2 4">
    <name type="scientific">Cannabis sativa</name>
    <name type="common">Hemp</name>
    <name type="synonym">Marijuana</name>
    <dbReference type="NCBI Taxonomy" id="3483"/>
    <lineage>
        <taxon>Eukaryota</taxon>
        <taxon>Viridiplantae</taxon>
        <taxon>Streptophyta</taxon>
        <taxon>Embryophyta</taxon>
        <taxon>Tracheophyta</taxon>
        <taxon>Spermatophyta</taxon>
        <taxon>Magnoliopsida</taxon>
        <taxon>eudicotyledons</taxon>
        <taxon>Gunneridae</taxon>
        <taxon>Pentapetalae</taxon>
        <taxon>rosids</taxon>
        <taxon>fabids</taxon>
        <taxon>Rosales</taxon>
        <taxon>Cannabaceae</taxon>
        <taxon>Cannabis</taxon>
    </lineage>
</organism>
<dbReference type="EMBL" id="JAATIQ010000064">
    <property type="protein sequence ID" value="KAF4390176.1"/>
    <property type="molecule type" value="Genomic_DNA"/>
</dbReference>
<evidence type="ECO:0000313" key="4">
    <source>
        <dbReference type="Proteomes" id="UP000525078"/>
    </source>
</evidence>
<evidence type="ECO:0000313" key="5">
    <source>
        <dbReference type="Proteomes" id="UP000583929"/>
    </source>
</evidence>
<evidence type="ECO:0000313" key="2">
    <source>
        <dbReference type="EMBL" id="KAF4370382.1"/>
    </source>
</evidence>
<gene>
    <name evidence="2" type="ORF">F8388_016119</name>
    <name evidence="3" type="ORF">G4B88_005094</name>
</gene>
<dbReference type="GO" id="GO:0010468">
    <property type="term" value="P:regulation of gene expression"/>
    <property type="evidence" value="ECO:0007669"/>
    <property type="project" value="InterPro"/>
</dbReference>
<protein>
    <submittedName>
        <fullName evidence="2">Uncharacterized protein</fullName>
    </submittedName>
</protein>
<name>A0A7J6FI61_CANSA</name>
<feature type="chain" id="PRO_5036205081" evidence="1">
    <location>
        <begin position="26"/>
        <end position="334"/>
    </location>
</feature>
<accession>A0A7J6FI61</accession>
<dbReference type="EMBL" id="JAATIP010000118">
    <property type="protein sequence ID" value="KAF4370382.1"/>
    <property type="molecule type" value="Genomic_DNA"/>
</dbReference>
<proteinExistence type="predicted"/>
<dbReference type="PANTHER" id="PTHR35987">
    <property type="entry name" value="PROTEIN PLASTID REDOX INSENSITIVE 2, CHLOROPLASTIC-RELATED"/>
    <property type="match status" value="1"/>
</dbReference>
<keyword evidence="5" id="KW-1185">Reference proteome</keyword>
<evidence type="ECO:0000256" key="1">
    <source>
        <dbReference type="SAM" id="SignalP"/>
    </source>
</evidence>
<dbReference type="Proteomes" id="UP000583929">
    <property type="component" value="Unassembled WGS sequence"/>
</dbReference>
<dbReference type="PANTHER" id="PTHR35987:SF2">
    <property type="entry name" value="PROTEIN PLASTID REDOX INSENSITIVE 2, CHLOROPLASTIC"/>
    <property type="match status" value="1"/>
</dbReference>
<reference evidence="4 5" key="1">
    <citation type="journal article" date="2020" name="bioRxiv">
        <title>Sequence and annotation of 42 cannabis genomes reveals extensive copy number variation in cannabinoid synthesis and pathogen resistance genes.</title>
        <authorList>
            <person name="Mckernan K.J."/>
            <person name="Helbert Y."/>
            <person name="Kane L.T."/>
            <person name="Ebling H."/>
            <person name="Zhang L."/>
            <person name="Liu B."/>
            <person name="Eaton Z."/>
            <person name="Mclaughlin S."/>
            <person name="Kingan S."/>
            <person name="Baybayan P."/>
            <person name="Concepcion G."/>
            <person name="Jordan M."/>
            <person name="Riva A."/>
            <person name="Barbazuk W."/>
            <person name="Harkins T."/>
        </authorList>
    </citation>
    <scope>NUCLEOTIDE SEQUENCE [LARGE SCALE GENOMIC DNA]</scope>
    <source>
        <strain evidence="4 5">cv. Jamaican Lion 4</strain>
        <strain evidence="3">Father</strain>
        <strain evidence="2">Mother</strain>
        <tissue evidence="2">Leaf</tissue>
    </source>
</reference>
<feature type="signal peptide" evidence="1">
    <location>
        <begin position="1"/>
        <end position="25"/>
    </location>
</feature>
<dbReference type="AlphaFoldDB" id="A0A7J6FI61"/>
<keyword evidence="1" id="KW-0732">Signal</keyword>
<evidence type="ECO:0000313" key="3">
    <source>
        <dbReference type="EMBL" id="KAF4390176.1"/>
    </source>
</evidence>
<comment type="caution">
    <text evidence="2">The sequence shown here is derived from an EMBL/GenBank/DDBJ whole genome shotgun (WGS) entry which is preliminary data.</text>
</comment>
<dbReference type="Proteomes" id="UP000525078">
    <property type="component" value="Unassembled WGS sequence"/>
</dbReference>
<dbReference type="InterPro" id="IPR039349">
    <property type="entry name" value="PRIN2"/>
</dbReference>